<dbReference type="EMBL" id="AQQX01000003">
    <property type="protein sequence ID" value="KGM49053.1"/>
    <property type="molecule type" value="Genomic_DNA"/>
</dbReference>
<organism evidence="2 3">
    <name type="scientific">Pseudooceanicola atlanticus</name>
    <dbReference type="NCBI Taxonomy" id="1461694"/>
    <lineage>
        <taxon>Bacteria</taxon>
        <taxon>Pseudomonadati</taxon>
        <taxon>Pseudomonadota</taxon>
        <taxon>Alphaproteobacteria</taxon>
        <taxon>Rhodobacterales</taxon>
        <taxon>Paracoccaceae</taxon>
        <taxon>Pseudooceanicola</taxon>
    </lineage>
</organism>
<dbReference type="STRING" id="1461694.ATO9_10235"/>
<protein>
    <submittedName>
        <fullName evidence="2">NADH dehydrogenase</fullName>
        <ecNumber evidence="2">1.6.99.3</ecNumber>
    </submittedName>
</protein>
<dbReference type="InterPro" id="IPR007763">
    <property type="entry name" value="NDUFA12"/>
</dbReference>
<keyword evidence="3" id="KW-1185">Reference proteome</keyword>
<dbReference type="GO" id="GO:0006979">
    <property type="term" value="P:response to oxidative stress"/>
    <property type="evidence" value="ECO:0007669"/>
    <property type="project" value="TreeGrafter"/>
</dbReference>
<proteinExistence type="predicted"/>
<gene>
    <name evidence="2" type="ORF">ATO9_10235</name>
</gene>
<evidence type="ECO:0000313" key="3">
    <source>
        <dbReference type="Proteomes" id="UP000030004"/>
    </source>
</evidence>
<sequence length="127" mass="14475">MGILNTFLSAVTWWNGGTLNTMLYTRRKGTKVGEDELGNTFYQSADGKKRWVIFNGEVEASRIGPDWHGWLHYTFDETPKDRPLVHKDWEKPHLPNLTGTPQAYAPAGSIRQPVPADRSDYEAWSPE</sequence>
<dbReference type="Proteomes" id="UP000030004">
    <property type="component" value="Unassembled WGS sequence"/>
</dbReference>
<dbReference type="GO" id="GO:0045271">
    <property type="term" value="C:respiratory chain complex I"/>
    <property type="evidence" value="ECO:0007669"/>
    <property type="project" value="InterPro"/>
</dbReference>
<dbReference type="AlphaFoldDB" id="A0A0A0EG07"/>
<dbReference type="GO" id="GO:0016491">
    <property type="term" value="F:oxidoreductase activity"/>
    <property type="evidence" value="ECO:0007669"/>
    <property type="project" value="UniProtKB-KW"/>
</dbReference>
<dbReference type="eggNOG" id="COG3761">
    <property type="taxonomic scope" value="Bacteria"/>
</dbReference>
<comment type="caution">
    <text evidence="2">The sequence shown here is derived from an EMBL/GenBank/DDBJ whole genome shotgun (WGS) entry which is preliminary data.</text>
</comment>
<dbReference type="OrthoDB" id="9795340at2"/>
<reference evidence="2 3" key="1">
    <citation type="journal article" date="2015" name="Antonie Van Leeuwenhoek">
        <title>Pseudooceanicola atlanticus gen. nov. sp. nov., isolated from surface seawater of the Atlantic Ocean and reclassification of Oceanicola batsensis, Oceanicola marinus, Oceanicola nitratireducens, Oceanicola nanhaiensis, Oceanicola antarcticus and Oceanicola flagellatus, as Pseudooceanicola batsensis comb. nov., Pseudooceanicola marinus comb. nov., Pseudooceanicola nitratireducens comb. nov., Pseudooceanicola nanhaiensis comb. nov., Pseudooceanicola antarcticus comb. nov., and Pseudooceanicola flagellatus comb. nov.</title>
        <authorList>
            <person name="Lai Q."/>
            <person name="Li G."/>
            <person name="Liu X."/>
            <person name="Du Y."/>
            <person name="Sun F."/>
            <person name="Shao Z."/>
        </authorList>
    </citation>
    <scope>NUCLEOTIDE SEQUENCE [LARGE SCALE GENOMIC DNA]</scope>
    <source>
        <strain evidence="2 3">22II-s11g</strain>
    </source>
</reference>
<dbReference type="PANTHER" id="PTHR12910:SF2">
    <property type="entry name" value="NADH DEHYDROGENASE [UBIQUINONE] 1 ALPHA SUBCOMPLEX SUBUNIT 12"/>
    <property type="match status" value="1"/>
</dbReference>
<dbReference type="EC" id="1.6.99.3" evidence="2"/>
<accession>A0A0A0EG07</accession>
<feature type="region of interest" description="Disordered" evidence="1">
    <location>
        <begin position="84"/>
        <end position="127"/>
    </location>
</feature>
<dbReference type="PANTHER" id="PTHR12910">
    <property type="entry name" value="NADH-UBIQUINONE OXIDOREDUCTASE SUBUNIT B17.2"/>
    <property type="match status" value="1"/>
</dbReference>
<dbReference type="NCBIfam" id="NF006040">
    <property type="entry name" value="PRK08183.1"/>
    <property type="match status" value="1"/>
</dbReference>
<dbReference type="RefSeq" id="WP_043748027.1">
    <property type="nucleotide sequence ID" value="NZ_AQQX01000003.1"/>
</dbReference>
<feature type="compositionally biased region" description="Basic and acidic residues" evidence="1">
    <location>
        <begin position="84"/>
        <end position="93"/>
    </location>
</feature>
<evidence type="ECO:0000256" key="1">
    <source>
        <dbReference type="SAM" id="MobiDB-lite"/>
    </source>
</evidence>
<evidence type="ECO:0000313" key="2">
    <source>
        <dbReference type="EMBL" id="KGM49053.1"/>
    </source>
</evidence>
<keyword evidence="2" id="KW-0560">Oxidoreductase</keyword>
<name>A0A0A0EG07_9RHOB</name>
<dbReference type="Pfam" id="PF05071">
    <property type="entry name" value="NDUFA12"/>
    <property type="match status" value="1"/>
</dbReference>